<feature type="modified residue" description="4-aspartylphosphate" evidence="8">
    <location>
        <position position="62"/>
    </location>
</feature>
<evidence type="ECO:0000256" key="1">
    <source>
        <dbReference type="ARBA" id="ARBA00022553"/>
    </source>
</evidence>
<dbReference type="Pfam" id="PF25601">
    <property type="entry name" value="AAA_lid_14"/>
    <property type="match status" value="1"/>
</dbReference>
<dbReference type="AlphaFoldDB" id="A0A1G7ATI5"/>
<dbReference type="Gene3D" id="3.40.50.2300">
    <property type="match status" value="1"/>
</dbReference>
<evidence type="ECO:0000313" key="11">
    <source>
        <dbReference type="EMBL" id="SDE18178.1"/>
    </source>
</evidence>
<keyword evidence="1 8" id="KW-0597">Phosphoprotein</keyword>
<dbReference type="PANTHER" id="PTHR32071">
    <property type="entry name" value="TRANSCRIPTIONAL REGULATORY PROTEIN"/>
    <property type="match status" value="1"/>
</dbReference>
<dbReference type="SMART" id="SM00448">
    <property type="entry name" value="REC"/>
    <property type="match status" value="1"/>
</dbReference>
<organism evidence="11 12">
    <name type="scientific">Desulfuromonas thiophila</name>
    <dbReference type="NCBI Taxonomy" id="57664"/>
    <lineage>
        <taxon>Bacteria</taxon>
        <taxon>Pseudomonadati</taxon>
        <taxon>Thermodesulfobacteriota</taxon>
        <taxon>Desulfuromonadia</taxon>
        <taxon>Desulfuromonadales</taxon>
        <taxon>Desulfuromonadaceae</taxon>
        <taxon>Desulfuromonas</taxon>
    </lineage>
</organism>
<dbReference type="InterPro" id="IPR025662">
    <property type="entry name" value="Sigma_54_int_dom_ATP-bd_1"/>
</dbReference>
<dbReference type="Gene3D" id="1.10.10.60">
    <property type="entry name" value="Homeodomain-like"/>
    <property type="match status" value="1"/>
</dbReference>
<keyword evidence="5" id="KW-0805">Transcription regulation</keyword>
<evidence type="ECO:0000256" key="5">
    <source>
        <dbReference type="ARBA" id="ARBA00023015"/>
    </source>
</evidence>
<evidence type="ECO:0000256" key="3">
    <source>
        <dbReference type="ARBA" id="ARBA00022840"/>
    </source>
</evidence>
<dbReference type="InterPro" id="IPR011006">
    <property type="entry name" value="CheY-like_superfamily"/>
</dbReference>
<keyword evidence="6" id="KW-0238">DNA-binding</keyword>
<dbReference type="InterPro" id="IPR058031">
    <property type="entry name" value="AAA_lid_NorR"/>
</dbReference>
<evidence type="ECO:0000313" key="12">
    <source>
        <dbReference type="Proteomes" id="UP000243205"/>
    </source>
</evidence>
<dbReference type="PROSITE" id="PS00675">
    <property type="entry name" value="SIGMA54_INTERACT_1"/>
    <property type="match status" value="1"/>
</dbReference>
<proteinExistence type="predicted"/>
<dbReference type="Pfam" id="PF02954">
    <property type="entry name" value="HTH_8"/>
    <property type="match status" value="1"/>
</dbReference>
<evidence type="ECO:0000259" key="9">
    <source>
        <dbReference type="PROSITE" id="PS50045"/>
    </source>
</evidence>
<dbReference type="Pfam" id="PF00072">
    <property type="entry name" value="Response_reg"/>
    <property type="match status" value="1"/>
</dbReference>
<dbReference type="InterPro" id="IPR025943">
    <property type="entry name" value="Sigma_54_int_dom_ATP-bd_2"/>
</dbReference>
<keyword evidence="3" id="KW-0067">ATP-binding</keyword>
<protein>
    <submittedName>
        <fullName evidence="11">Two component, sigma54 specific, transcriptional regulator, Fis family</fullName>
    </submittedName>
</protein>
<evidence type="ECO:0000256" key="2">
    <source>
        <dbReference type="ARBA" id="ARBA00022741"/>
    </source>
</evidence>
<dbReference type="CDD" id="cd00009">
    <property type="entry name" value="AAA"/>
    <property type="match status" value="1"/>
</dbReference>
<dbReference type="InterPro" id="IPR002197">
    <property type="entry name" value="HTH_Fis"/>
</dbReference>
<dbReference type="Gene3D" id="1.10.8.60">
    <property type="match status" value="1"/>
</dbReference>
<dbReference type="STRING" id="57664.SAMN05661003_104196"/>
<dbReference type="PRINTS" id="PR01590">
    <property type="entry name" value="HTHFIS"/>
</dbReference>
<keyword evidence="7" id="KW-0804">Transcription</keyword>
<dbReference type="RefSeq" id="WP_092077367.1">
    <property type="nucleotide sequence ID" value="NZ_FNAQ01000004.1"/>
</dbReference>
<evidence type="ECO:0000256" key="7">
    <source>
        <dbReference type="ARBA" id="ARBA00023163"/>
    </source>
</evidence>
<dbReference type="Pfam" id="PF00158">
    <property type="entry name" value="Sigma54_activat"/>
    <property type="match status" value="1"/>
</dbReference>
<keyword evidence="2" id="KW-0547">Nucleotide-binding</keyword>
<dbReference type="GO" id="GO:0043565">
    <property type="term" value="F:sequence-specific DNA binding"/>
    <property type="evidence" value="ECO:0007669"/>
    <property type="project" value="InterPro"/>
</dbReference>
<evidence type="ECO:0000256" key="6">
    <source>
        <dbReference type="ARBA" id="ARBA00023125"/>
    </source>
</evidence>
<dbReference type="PROSITE" id="PS00688">
    <property type="entry name" value="SIGMA54_INTERACT_3"/>
    <property type="match status" value="1"/>
</dbReference>
<dbReference type="GO" id="GO:0000160">
    <property type="term" value="P:phosphorelay signal transduction system"/>
    <property type="evidence" value="ECO:0007669"/>
    <property type="project" value="UniProtKB-KW"/>
</dbReference>
<dbReference type="PANTHER" id="PTHR32071:SF113">
    <property type="entry name" value="ALGINATE BIOSYNTHESIS TRANSCRIPTIONAL REGULATORY PROTEIN ALGB"/>
    <property type="match status" value="1"/>
</dbReference>
<dbReference type="InterPro" id="IPR027417">
    <property type="entry name" value="P-loop_NTPase"/>
</dbReference>
<feature type="domain" description="Response regulatory" evidence="10">
    <location>
        <begin position="13"/>
        <end position="127"/>
    </location>
</feature>
<dbReference type="SUPFAM" id="SSF52540">
    <property type="entry name" value="P-loop containing nucleoside triphosphate hydrolases"/>
    <property type="match status" value="1"/>
</dbReference>
<feature type="domain" description="Sigma-54 factor interaction" evidence="9">
    <location>
        <begin position="152"/>
        <end position="378"/>
    </location>
</feature>
<dbReference type="OrthoDB" id="9814761at2"/>
<dbReference type="InterPro" id="IPR009057">
    <property type="entry name" value="Homeodomain-like_sf"/>
</dbReference>
<accession>A0A1G7ATI5</accession>
<dbReference type="EMBL" id="FNAQ01000004">
    <property type="protein sequence ID" value="SDE18178.1"/>
    <property type="molecule type" value="Genomic_DNA"/>
</dbReference>
<dbReference type="GO" id="GO:0005524">
    <property type="term" value="F:ATP binding"/>
    <property type="evidence" value="ECO:0007669"/>
    <property type="project" value="UniProtKB-KW"/>
</dbReference>
<dbReference type="InterPro" id="IPR025944">
    <property type="entry name" value="Sigma_54_int_dom_CS"/>
</dbReference>
<evidence type="ECO:0000256" key="4">
    <source>
        <dbReference type="ARBA" id="ARBA00023012"/>
    </source>
</evidence>
<evidence type="ECO:0000259" key="10">
    <source>
        <dbReference type="PROSITE" id="PS50110"/>
    </source>
</evidence>
<sequence>MPAETNLQRQAPHLLVVDDEVSLREFLCLMLEGEGYQVDSAADGAQALQRLEQQAYDLVLTDLRMPGTDGLELLRQVQRLRTDTLVVLMTAYATAEQAVEAMKQGAYDYLIKPFKNDELRLVIRKALGHQALRLENLRLRQVLDQRHRFDQLVGKSPAMCQLYQLIERVAPTSASVLITGESGTGKELVARAIHEHSPRAPGSFVAVNCGAIPEQLLETELFGHEKGAFTGAVHKKNGLFDQASGGTLFLDEVAELPPHMQVKLLRALQERRIRPVGAADEHAVDVRVVAATNQDVASRVEQGSFRQDLFYRLNVVHLQLPPLRQRPEDIPLLVEALCQKLAPQRKIAVAPELMRHLLDYDWPGNVRELENVLERCLILDSAEVLGVQCLPPDLCGRSQSPPLVRLPPEGLQLEDYLQQVERQLLDQALQRCQGVRSRAARLLGLSFRSLRYRLQKLGL</sequence>
<evidence type="ECO:0000256" key="8">
    <source>
        <dbReference type="PROSITE-ProRule" id="PRU00169"/>
    </source>
</evidence>
<dbReference type="InterPro" id="IPR001789">
    <property type="entry name" value="Sig_transdc_resp-reg_receiver"/>
</dbReference>
<reference evidence="12" key="1">
    <citation type="submission" date="2016-10" db="EMBL/GenBank/DDBJ databases">
        <authorList>
            <person name="Varghese N."/>
            <person name="Submissions S."/>
        </authorList>
    </citation>
    <scope>NUCLEOTIDE SEQUENCE [LARGE SCALE GENOMIC DNA]</scope>
    <source>
        <strain evidence="12">DSM 8987</strain>
    </source>
</reference>
<dbReference type="PROSITE" id="PS00676">
    <property type="entry name" value="SIGMA54_INTERACT_2"/>
    <property type="match status" value="1"/>
</dbReference>
<dbReference type="InterPro" id="IPR003593">
    <property type="entry name" value="AAA+_ATPase"/>
</dbReference>
<dbReference type="SUPFAM" id="SSF46689">
    <property type="entry name" value="Homeodomain-like"/>
    <property type="match status" value="1"/>
</dbReference>
<dbReference type="FunFam" id="3.40.50.300:FF:000006">
    <property type="entry name" value="DNA-binding transcriptional regulator NtrC"/>
    <property type="match status" value="1"/>
</dbReference>
<keyword evidence="12" id="KW-1185">Reference proteome</keyword>
<dbReference type="PROSITE" id="PS50110">
    <property type="entry name" value="RESPONSE_REGULATORY"/>
    <property type="match status" value="1"/>
</dbReference>
<dbReference type="InterPro" id="IPR002078">
    <property type="entry name" value="Sigma_54_int"/>
</dbReference>
<keyword evidence="4" id="KW-0902">Two-component regulatory system</keyword>
<dbReference type="GO" id="GO:0006355">
    <property type="term" value="P:regulation of DNA-templated transcription"/>
    <property type="evidence" value="ECO:0007669"/>
    <property type="project" value="InterPro"/>
</dbReference>
<dbReference type="SMART" id="SM00382">
    <property type="entry name" value="AAA"/>
    <property type="match status" value="1"/>
</dbReference>
<name>A0A1G7ATI5_9BACT</name>
<dbReference type="PROSITE" id="PS50045">
    <property type="entry name" value="SIGMA54_INTERACT_4"/>
    <property type="match status" value="1"/>
</dbReference>
<dbReference type="Gene3D" id="3.40.50.300">
    <property type="entry name" value="P-loop containing nucleotide triphosphate hydrolases"/>
    <property type="match status" value="1"/>
</dbReference>
<dbReference type="Proteomes" id="UP000243205">
    <property type="component" value="Unassembled WGS sequence"/>
</dbReference>
<dbReference type="SUPFAM" id="SSF52172">
    <property type="entry name" value="CheY-like"/>
    <property type="match status" value="1"/>
</dbReference>
<dbReference type="FunFam" id="3.40.50.2300:FF:000018">
    <property type="entry name" value="DNA-binding transcriptional regulator NtrC"/>
    <property type="match status" value="1"/>
</dbReference>
<gene>
    <name evidence="11" type="ORF">SAMN05661003_104196</name>
</gene>